<protein>
    <submittedName>
        <fullName evidence="2">Uncharacterized protein</fullName>
    </submittedName>
</protein>
<keyword evidence="1" id="KW-0812">Transmembrane</keyword>
<dbReference type="EMBL" id="CP021995">
    <property type="protein sequence ID" value="ASD26524.1"/>
    <property type="molecule type" value="Genomic_DNA"/>
</dbReference>
<dbReference type="Proteomes" id="UP000197024">
    <property type="component" value="Chromosome"/>
</dbReference>
<name>A0A1Z3LWE3_BREDI</name>
<dbReference type="AlphaFoldDB" id="A0A1Z3LWE3"/>
<keyword evidence="1" id="KW-0472">Membrane</keyword>
<feature type="transmembrane region" description="Helical" evidence="1">
    <location>
        <begin position="12"/>
        <end position="34"/>
    </location>
</feature>
<feature type="transmembrane region" description="Helical" evidence="1">
    <location>
        <begin position="77"/>
        <end position="97"/>
    </location>
</feature>
<feature type="transmembrane region" description="Helical" evidence="1">
    <location>
        <begin position="46"/>
        <end position="65"/>
    </location>
</feature>
<sequence length="101" mass="10915">MVSHVAPRPKLLAAAVVGIVLSGLLSFVMLTPAGWGMSWQDIAPSWGAKAFFFAPLIALIVAGMLKFSRRPSPLQEIVLLAAPFYQTIFFAFSYFTVKPGA</sequence>
<keyword evidence="1" id="KW-1133">Transmembrane helix</keyword>
<reference evidence="2 3" key="1">
    <citation type="submission" date="2017-06" db="EMBL/GenBank/DDBJ databases">
        <title>Biodegradation of gentamicin by bacterial consortia AMQD4 in synthetic medium and raw gentamicin sewage.</title>
        <authorList>
            <person name="Chang H."/>
            <person name="Feng Y."/>
            <person name="Li Z."/>
            <person name="Xue J."/>
            <person name="Cheng D."/>
        </authorList>
    </citation>
    <scope>NUCLEOTIDE SEQUENCE [LARGE SCALE GENOMIC DNA]</scope>
    <source>
        <strain evidence="2 3">BZC3</strain>
    </source>
</reference>
<evidence type="ECO:0000313" key="2">
    <source>
        <dbReference type="EMBL" id="ASD26524.1"/>
    </source>
</evidence>
<proteinExistence type="predicted"/>
<accession>A0A1Z3LWE3</accession>
<evidence type="ECO:0000256" key="1">
    <source>
        <dbReference type="SAM" id="Phobius"/>
    </source>
</evidence>
<evidence type="ECO:0000313" key="3">
    <source>
        <dbReference type="Proteomes" id="UP000197024"/>
    </source>
</evidence>
<reference evidence="2 3" key="2">
    <citation type="submission" date="2017-06" db="EMBL/GenBank/DDBJ databases">
        <authorList>
            <person name="Kim H.J."/>
            <person name="Triplett B.A."/>
        </authorList>
    </citation>
    <scope>NUCLEOTIDE SEQUENCE [LARGE SCALE GENOMIC DNA]</scope>
    <source>
        <strain evidence="2 3">BZC3</strain>
    </source>
</reference>
<gene>
    <name evidence="2" type="ORF">CD943_06205</name>
</gene>
<dbReference type="RefSeq" id="WP_088410484.1">
    <property type="nucleotide sequence ID" value="NZ_CP021995.1"/>
</dbReference>
<organism evidence="2 3">
    <name type="scientific">Brevundimonas diminuta</name>
    <name type="common">Pseudomonas diminuta</name>
    <dbReference type="NCBI Taxonomy" id="293"/>
    <lineage>
        <taxon>Bacteria</taxon>
        <taxon>Pseudomonadati</taxon>
        <taxon>Pseudomonadota</taxon>
        <taxon>Alphaproteobacteria</taxon>
        <taxon>Caulobacterales</taxon>
        <taxon>Caulobacteraceae</taxon>
        <taxon>Brevundimonas</taxon>
    </lineage>
</organism>